<evidence type="ECO:0000313" key="2">
    <source>
        <dbReference type="EMBL" id="GAA2944435.1"/>
    </source>
</evidence>
<evidence type="ECO:0000256" key="1">
    <source>
        <dbReference type="SAM" id="MobiDB-lite"/>
    </source>
</evidence>
<accession>A0ABN3XBH1</accession>
<feature type="compositionally biased region" description="Acidic residues" evidence="1">
    <location>
        <begin position="27"/>
        <end position="36"/>
    </location>
</feature>
<sequence>MSDRRTQDQEEAGTAVPRDLPDQQAQDGEDPVDEAGDGAQEERAPDAGQDSAPDEPTG</sequence>
<reference evidence="2 3" key="1">
    <citation type="journal article" date="2019" name="Int. J. Syst. Evol. Microbiol.">
        <title>The Global Catalogue of Microorganisms (GCM) 10K type strain sequencing project: providing services to taxonomists for standard genome sequencing and annotation.</title>
        <authorList>
            <consortium name="The Broad Institute Genomics Platform"/>
            <consortium name="The Broad Institute Genome Sequencing Center for Infectious Disease"/>
            <person name="Wu L."/>
            <person name="Ma J."/>
        </authorList>
    </citation>
    <scope>NUCLEOTIDE SEQUENCE [LARGE SCALE GENOMIC DNA]</scope>
    <source>
        <strain evidence="2 3">JCM 9088</strain>
    </source>
</reference>
<evidence type="ECO:0008006" key="4">
    <source>
        <dbReference type="Google" id="ProtNLM"/>
    </source>
</evidence>
<evidence type="ECO:0000313" key="3">
    <source>
        <dbReference type="Proteomes" id="UP001500403"/>
    </source>
</evidence>
<organism evidence="2 3">
    <name type="scientific">Streptomyces enissocaesilis</name>
    <dbReference type="NCBI Taxonomy" id="332589"/>
    <lineage>
        <taxon>Bacteria</taxon>
        <taxon>Bacillati</taxon>
        <taxon>Actinomycetota</taxon>
        <taxon>Actinomycetes</taxon>
        <taxon>Kitasatosporales</taxon>
        <taxon>Streptomycetaceae</taxon>
        <taxon>Streptomyces</taxon>
        <taxon>Streptomyces rochei group</taxon>
    </lineage>
</organism>
<comment type="caution">
    <text evidence="2">The sequence shown here is derived from an EMBL/GenBank/DDBJ whole genome shotgun (WGS) entry which is preliminary data.</text>
</comment>
<dbReference type="Proteomes" id="UP001500403">
    <property type="component" value="Unassembled WGS sequence"/>
</dbReference>
<dbReference type="EMBL" id="BAAAUD010000034">
    <property type="protein sequence ID" value="GAA2944435.1"/>
    <property type="molecule type" value="Genomic_DNA"/>
</dbReference>
<name>A0ABN3XBH1_9ACTN</name>
<gene>
    <name evidence="2" type="ORF">GCM10010446_32120</name>
</gene>
<keyword evidence="3" id="KW-1185">Reference proteome</keyword>
<protein>
    <recommendedName>
        <fullName evidence="4">Nucleotide exchange factor GrpE</fullName>
    </recommendedName>
</protein>
<proteinExistence type="predicted"/>
<feature type="region of interest" description="Disordered" evidence="1">
    <location>
        <begin position="1"/>
        <end position="58"/>
    </location>
</feature>
<dbReference type="RefSeq" id="WP_344495609.1">
    <property type="nucleotide sequence ID" value="NZ_BAAAUD010000034.1"/>
</dbReference>